<keyword evidence="6" id="KW-0677">Repeat</keyword>
<protein>
    <recommendedName>
        <fullName evidence="3">RBR-type E3 ubiquitin transferase</fullName>
        <ecNumber evidence="3">2.3.2.31</ecNumber>
    </recommendedName>
</protein>
<keyword evidence="5" id="KW-0479">Metal-binding</keyword>
<dbReference type="GO" id="GO:0008270">
    <property type="term" value="F:zinc ion binding"/>
    <property type="evidence" value="ECO:0007669"/>
    <property type="project" value="UniProtKB-KW"/>
</dbReference>
<dbReference type="EMBL" id="JAJJMA010087630">
    <property type="protein sequence ID" value="MCL7029191.1"/>
    <property type="molecule type" value="Genomic_DNA"/>
</dbReference>
<evidence type="ECO:0000256" key="3">
    <source>
        <dbReference type="ARBA" id="ARBA00012251"/>
    </source>
</evidence>
<evidence type="ECO:0000259" key="10">
    <source>
        <dbReference type="PROSITE" id="PS51873"/>
    </source>
</evidence>
<dbReference type="InterPro" id="IPR002867">
    <property type="entry name" value="IBR_dom"/>
</dbReference>
<dbReference type="AlphaFoldDB" id="A0AA41S391"/>
<dbReference type="InterPro" id="IPR031127">
    <property type="entry name" value="E3_UB_ligase_RBR"/>
</dbReference>
<evidence type="ECO:0000256" key="7">
    <source>
        <dbReference type="ARBA" id="ARBA00022771"/>
    </source>
</evidence>
<dbReference type="GO" id="GO:0016567">
    <property type="term" value="P:protein ubiquitination"/>
    <property type="evidence" value="ECO:0007669"/>
    <property type="project" value="InterPro"/>
</dbReference>
<evidence type="ECO:0000256" key="4">
    <source>
        <dbReference type="ARBA" id="ARBA00022679"/>
    </source>
</evidence>
<dbReference type="Proteomes" id="UP001177140">
    <property type="component" value="Unassembled WGS sequence"/>
</dbReference>
<dbReference type="InterPro" id="IPR044066">
    <property type="entry name" value="TRIAD_supradom"/>
</dbReference>
<keyword evidence="12" id="KW-1185">Reference proteome</keyword>
<comment type="catalytic activity">
    <reaction evidence="1">
        <text>[E2 ubiquitin-conjugating enzyme]-S-ubiquitinyl-L-cysteine + [acceptor protein]-L-lysine = [E2 ubiquitin-conjugating enzyme]-L-cysteine + [acceptor protein]-N(6)-ubiquitinyl-L-lysine.</text>
        <dbReference type="EC" id="2.3.2.31"/>
    </reaction>
</comment>
<reference evidence="11" key="1">
    <citation type="submission" date="2022-03" db="EMBL/GenBank/DDBJ databases">
        <title>A functionally conserved STORR gene fusion in Papaver species that diverged 16.8 million years ago.</title>
        <authorList>
            <person name="Catania T."/>
        </authorList>
    </citation>
    <scope>NUCLEOTIDE SEQUENCE</scope>
    <source>
        <strain evidence="11">S-191538</strain>
    </source>
</reference>
<dbReference type="GO" id="GO:0061630">
    <property type="term" value="F:ubiquitin protein ligase activity"/>
    <property type="evidence" value="ECO:0007669"/>
    <property type="project" value="UniProtKB-EC"/>
</dbReference>
<evidence type="ECO:0000256" key="9">
    <source>
        <dbReference type="ARBA" id="ARBA00022833"/>
    </source>
</evidence>
<accession>A0AA41S391</accession>
<dbReference type="SMART" id="SM00647">
    <property type="entry name" value="IBR"/>
    <property type="match status" value="2"/>
</dbReference>
<feature type="domain" description="RING-type" evidence="10">
    <location>
        <begin position="1"/>
        <end position="167"/>
    </location>
</feature>
<name>A0AA41S391_PAPNU</name>
<evidence type="ECO:0000256" key="5">
    <source>
        <dbReference type="ARBA" id="ARBA00022723"/>
    </source>
</evidence>
<dbReference type="PROSITE" id="PS51873">
    <property type="entry name" value="TRIAD"/>
    <property type="match status" value="1"/>
</dbReference>
<comment type="cofactor">
    <cofactor evidence="2">
        <name>Zn(2+)</name>
        <dbReference type="ChEBI" id="CHEBI:29105"/>
    </cofactor>
</comment>
<comment type="caution">
    <text evidence="11">The sequence shown here is derived from an EMBL/GenBank/DDBJ whole genome shotgun (WGS) entry which is preliminary data.</text>
</comment>
<evidence type="ECO:0000256" key="2">
    <source>
        <dbReference type="ARBA" id="ARBA00001947"/>
    </source>
</evidence>
<keyword evidence="8" id="KW-0833">Ubl conjugation pathway</keyword>
<organism evidence="11 12">
    <name type="scientific">Papaver nudicaule</name>
    <name type="common">Iceland poppy</name>
    <dbReference type="NCBI Taxonomy" id="74823"/>
    <lineage>
        <taxon>Eukaryota</taxon>
        <taxon>Viridiplantae</taxon>
        <taxon>Streptophyta</taxon>
        <taxon>Embryophyta</taxon>
        <taxon>Tracheophyta</taxon>
        <taxon>Spermatophyta</taxon>
        <taxon>Magnoliopsida</taxon>
        <taxon>Ranunculales</taxon>
        <taxon>Papaveraceae</taxon>
        <taxon>Papaveroideae</taxon>
        <taxon>Papaver</taxon>
    </lineage>
</organism>
<evidence type="ECO:0000313" key="12">
    <source>
        <dbReference type="Proteomes" id="UP001177140"/>
    </source>
</evidence>
<evidence type="ECO:0000256" key="6">
    <source>
        <dbReference type="ARBA" id="ARBA00022737"/>
    </source>
</evidence>
<proteinExistence type="predicted"/>
<keyword evidence="9" id="KW-0862">Zinc</keyword>
<keyword evidence="7" id="KW-0863">Zinc-finger</keyword>
<dbReference type="PANTHER" id="PTHR11685">
    <property type="entry name" value="RBR FAMILY RING FINGER AND IBR DOMAIN-CONTAINING"/>
    <property type="match status" value="1"/>
</dbReference>
<sequence>METYSTMHAKESVIIQCPQIKCKELFEQWESLLFEKTLESMSDLVYCPRCQMPCLEDEDHLVQCPKCFFTFCGLCRDRLHDRQHLTQLKGEQKRKELDMINQLRNVTEIMRIAKQCPTCSMAISRTEGCNHMHCPNCKQDFCYQCGKAIDRGRYTQMRQRQTLLRQERQILNQVPVEDPASHAHSCPICRQMNAKNNNHIFCWSCQQHYCYLCRTIVKRSSQHYGPKGCKQHSAG</sequence>
<evidence type="ECO:0000313" key="11">
    <source>
        <dbReference type="EMBL" id="MCL7029191.1"/>
    </source>
</evidence>
<dbReference type="EC" id="2.3.2.31" evidence="3"/>
<dbReference type="Pfam" id="PF01485">
    <property type="entry name" value="IBR"/>
    <property type="match status" value="1"/>
</dbReference>
<evidence type="ECO:0000256" key="8">
    <source>
        <dbReference type="ARBA" id="ARBA00022786"/>
    </source>
</evidence>
<keyword evidence="4" id="KW-0808">Transferase</keyword>
<dbReference type="Gene3D" id="1.20.120.1750">
    <property type="match status" value="1"/>
</dbReference>
<evidence type="ECO:0000256" key="1">
    <source>
        <dbReference type="ARBA" id="ARBA00001798"/>
    </source>
</evidence>
<dbReference type="SUPFAM" id="SSF57850">
    <property type="entry name" value="RING/U-box"/>
    <property type="match status" value="3"/>
</dbReference>
<gene>
    <name evidence="11" type="ORF">MKW94_015278</name>
</gene>
<dbReference type="CDD" id="cd20341">
    <property type="entry name" value="BRcat_RBR_RNF14"/>
    <property type="match status" value="1"/>
</dbReference>
<dbReference type="Pfam" id="PF22191">
    <property type="entry name" value="IBR_1"/>
    <property type="match status" value="1"/>
</dbReference>